<feature type="transmembrane region" description="Helical" evidence="1">
    <location>
        <begin position="144"/>
        <end position="168"/>
    </location>
</feature>
<keyword evidence="1" id="KW-0472">Membrane</keyword>
<dbReference type="Proteomes" id="UP000299102">
    <property type="component" value="Unassembled WGS sequence"/>
</dbReference>
<dbReference type="STRING" id="151549.A0A4C1ZNB4"/>
<name>A0A4C1ZNB4_EUMVA</name>
<comment type="caution">
    <text evidence="2">The sequence shown here is derived from an EMBL/GenBank/DDBJ whole genome shotgun (WGS) entry which is preliminary data.</text>
</comment>
<keyword evidence="3" id="KW-1185">Reference proteome</keyword>
<dbReference type="GO" id="GO:0016020">
    <property type="term" value="C:membrane"/>
    <property type="evidence" value="ECO:0007669"/>
    <property type="project" value="TreeGrafter"/>
</dbReference>
<dbReference type="AlphaFoldDB" id="A0A4C1ZNB4"/>
<keyword evidence="1" id="KW-0812">Transmembrane</keyword>
<evidence type="ECO:0000313" key="2">
    <source>
        <dbReference type="EMBL" id="GBP88035.1"/>
    </source>
</evidence>
<gene>
    <name evidence="2" type="primary">rost</name>
    <name evidence="2" type="ORF">EVAR_61870_1</name>
</gene>
<accession>A0A4C1ZNB4</accession>
<dbReference type="EMBL" id="BGZK01001901">
    <property type="protein sequence ID" value="GBP88035.1"/>
    <property type="molecule type" value="Genomic_DNA"/>
</dbReference>
<keyword evidence="1" id="KW-1133">Transmembrane helix</keyword>
<dbReference type="Pfam" id="PF21534">
    <property type="entry name" value="Rost"/>
    <property type="match status" value="1"/>
</dbReference>
<reference evidence="2 3" key="1">
    <citation type="journal article" date="2019" name="Commun. Biol.">
        <title>The bagworm genome reveals a unique fibroin gene that provides high tensile strength.</title>
        <authorList>
            <person name="Kono N."/>
            <person name="Nakamura H."/>
            <person name="Ohtoshi R."/>
            <person name="Tomita M."/>
            <person name="Numata K."/>
            <person name="Arakawa K."/>
        </authorList>
    </citation>
    <scope>NUCLEOTIDE SEQUENCE [LARGE SCALE GENOMIC DNA]</scope>
</reference>
<dbReference type="PANTHER" id="PTHR12242:SF49">
    <property type="entry name" value="HEADBUTT, ISOFORM E"/>
    <property type="match status" value="1"/>
</dbReference>
<protein>
    <submittedName>
        <fullName evidence="2">Protein rolling stone</fullName>
    </submittedName>
</protein>
<dbReference type="OrthoDB" id="419711at2759"/>
<evidence type="ECO:0000313" key="3">
    <source>
        <dbReference type="Proteomes" id="UP000299102"/>
    </source>
</evidence>
<feature type="transmembrane region" description="Helical" evidence="1">
    <location>
        <begin position="105"/>
        <end position="124"/>
    </location>
</feature>
<feature type="transmembrane region" description="Helical" evidence="1">
    <location>
        <begin position="73"/>
        <end position="93"/>
    </location>
</feature>
<evidence type="ECO:0000256" key="1">
    <source>
        <dbReference type="SAM" id="Phobius"/>
    </source>
</evidence>
<dbReference type="InterPro" id="IPR049352">
    <property type="entry name" value="Rost"/>
</dbReference>
<feature type="transmembrane region" description="Helical" evidence="1">
    <location>
        <begin position="36"/>
        <end position="61"/>
    </location>
</feature>
<sequence length="198" mass="22238">MNVRPKLETKSRTALEELQYILYPCKRSHSDTLPWYISMYWLMFNITVTIAVVITLLYWILLFDAEFEQSARALGLDVTTHALNSVFALAELFASRTPVKLVHIYQPLGVGLWYAAFSVIYYIAGGTDSMGNPFIYEVLYWGDGTRAGIVVAAATGGLLVVYVCLWAFARLRNYLSERCIRTTSADLPLAPPLTPTLP</sequence>
<dbReference type="PANTHER" id="PTHR12242">
    <property type="entry name" value="OS02G0130600 PROTEIN-RELATED"/>
    <property type="match status" value="1"/>
</dbReference>
<proteinExistence type="predicted"/>
<organism evidence="2 3">
    <name type="scientific">Eumeta variegata</name>
    <name type="common">Bagworm moth</name>
    <name type="synonym">Eumeta japonica</name>
    <dbReference type="NCBI Taxonomy" id="151549"/>
    <lineage>
        <taxon>Eukaryota</taxon>
        <taxon>Metazoa</taxon>
        <taxon>Ecdysozoa</taxon>
        <taxon>Arthropoda</taxon>
        <taxon>Hexapoda</taxon>
        <taxon>Insecta</taxon>
        <taxon>Pterygota</taxon>
        <taxon>Neoptera</taxon>
        <taxon>Endopterygota</taxon>
        <taxon>Lepidoptera</taxon>
        <taxon>Glossata</taxon>
        <taxon>Ditrysia</taxon>
        <taxon>Tineoidea</taxon>
        <taxon>Psychidae</taxon>
        <taxon>Oiketicinae</taxon>
        <taxon>Eumeta</taxon>
    </lineage>
</organism>